<evidence type="ECO:0000259" key="8">
    <source>
        <dbReference type="Pfam" id="PF12832"/>
    </source>
</evidence>
<dbReference type="InterPro" id="IPR036259">
    <property type="entry name" value="MFS_trans_sf"/>
</dbReference>
<evidence type="ECO:0000256" key="5">
    <source>
        <dbReference type="ARBA" id="ARBA00023136"/>
    </source>
</evidence>
<evidence type="ECO:0000313" key="9">
    <source>
        <dbReference type="EMBL" id="PWU98031.1"/>
    </source>
</evidence>
<feature type="transmembrane region" description="Helical" evidence="7">
    <location>
        <begin position="381"/>
        <end position="399"/>
    </location>
</feature>
<keyword evidence="4 7" id="KW-1133">Transmembrane helix</keyword>
<dbReference type="VEuPathDB" id="TriTrypDB:TcCL_NonESM03401"/>
<dbReference type="VEuPathDB" id="TriTrypDB:Tc_MARK_8611"/>
<feature type="transmembrane region" description="Helical" evidence="7">
    <location>
        <begin position="65"/>
        <end position="83"/>
    </location>
</feature>
<feature type="transmembrane region" description="Helical" evidence="7">
    <location>
        <begin position="188"/>
        <end position="205"/>
    </location>
</feature>
<evidence type="ECO:0000256" key="7">
    <source>
        <dbReference type="SAM" id="Phobius"/>
    </source>
</evidence>
<dbReference type="VEuPathDB" id="TriTrypDB:TcCLB.506567.34"/>
<evidence type="ECO:0000256" key="3">
    <source>
        <dbReference type="ARBA" id="ARBA00022692"/>
    </source>
</evidence>
<evidence type="ECO:0000256" key="6">
    <source>
        <dbReference type="SAM" id="MobiDB-lite"/>
    </source>
</evidence>
<dbReference type="VEuPathDB" id="TriTrypDB:C3747_7g513"/>
<dbReference type="VEuPathDB" id="TriTrypDB:TcBrA4_0004730"/>
<dbReference type="VEuPathDB" id="TriTrypDB:TcG_01218"/>
<dbReference type="VEuPathDB" id="TriTrypDB:TcCLB.507049.30"/>
<reference evidence="9 10" key="1">
    <citation type="journal article" date="2018" name="Microb. Genom.">
        <title>Expanding an expanded genome: long-read sequencing of Trypanosoma cruzi.</title>
        <authorList>
            <person name="Berna L."/>
            <person name="Rodriguez M."/>
            <person name="Chiribao M.L."/>
            <person name="Parodi-Talice A."/>
            <person name="Pita S."/>
            <person name="Rijo G."/>
            <person name="Alvarez-Valin F."/>
            <person name="Robello C."/>
        </authorList>
    </citation>
    <scope>NUCLEOTIDE SEQUENCE [LARGE SCALE GENOMIC DNA]</scope>
    <source>
        <strain evidence="9 10">Dm28c</strain>
    </source>
</reference>
<proteinExistence type="inferred from homology"/>
<evidence type="ECO:0000256" key="1">
    <source>
        <dbReference type="ARBA" id="ARBA00004141"/>
    </source>
</evidence>
<keyword evidence="3 7" id="KW-0812">Transmembrane</keyword>
<dbReference type="InterPro" id="IPR024989">
    <property type="entry name" value="MFS_assoc_dom"/>
</dbReference>
<feature type="transmembrane region" description="Helical" evidence="7">
    <location>
        <begin position="352"/>
        <end position="369"/>
    </location>
</feature>
<keyword evidence="5 7" id="KW-0472">Membrane</keyword>
<dbReference type="VEuPathDB" id="TriTrypDB:BCY84_16257"/>
<comment type="caution">
    <text evidence="9">The sequence shown here is derived from an EMBL/GenBank/DDBJ whole genome shotgun (WGS) entry which is preliminary data.</text>
</comment>
<organism evidence="9 10">
    <name type="scientific">Trypanosoma cruzi</name>
    <dbReference type="NCBI Taxonomy" id="5693"/>
    <lineage>
        <taxon>Eukaryota</taxon>
        <taxon>Discoba</taxon>
        <taxon>Euglenozoa</taxon>
        <taxon>Kinetoplastea</taxon>
        <taxon>Metakinetoplastina</taxon>
        <taxon>Trypanosomatida</taxon>
        <taxon>Trypanosomatidae</taxon>
        <taxon>Trypanosoma</taxon>
        <taxon>Schizotrypanum</taxon>
    </lineage>
</organism>
<evidence type="ECO:0000256" key="2">
    <source>
        <dbReference type="ARBA" id="ARBA00005241"/>
    </source>
</evidence>
<dbReference type="VEuPathDB" id="TriTrypDB:TCDM_06110"/>
<dbReference type="InterPro" id="IPR051717">
    <property type="entry name" value="MFS_MFSD6"/>
</dbReference>
<feature type="transmembrane region" description="Helical" evidence="7">
    <location>
        <begin position="211"/>
        <end position="232"/>
    </location>
</feature>
<feature type="transmembrane region" description="Helical" evidence="7">
    <location>
        <begin position="89"/>
        <end position="109"/>
    </location>
</feature>
<sequence length="477" mass="53059">MLEPDRSGKPVNADEIPDTPHAEDVRNVVEDSASVEPALAPPPPASAEENPLEASISASCARARVGYFAIYAGLSASPYYGLLLEHRGFTPLAIGVLIAFMPFSVIILLSPLSYLADRYHCAMSIHLCASTVSALLLLFVIPSTSHFLIAGLMMLHFAFRVPVGPFMDQRTMSILPPDRKTEWGKMRSYGAYGWAFGALTISALINRSDWWGLAVIYCLGMATAMYIGLTIVPHDETERFQRKFVDVLRHVLSHRRLLVFLITLCFMGMGYAIINTFLFIFLYSIDAPTILLGLSVIMTVVVEIPLFRSSKHVHEYFTDRQLLCMSIFVWAVRVTGYSFLYNPWFVLCLEPLHGLTFGFMWLSGIHFVRRAFPKSLSHSSIGFLSATAFGVGPLVGNIVGGSLYQYLGARWMFRFMALCMICISVVFLLLDRQLEHLGYSVEVEEEGEMKAKDVVVETSLSTATAAAAAEVDRETRE</sequence>
<feature type="transmembrane region" description="Helical" evidence="7">
    <location>
        <begin position="289"/>
        <end position="310"/>
    </location>
</feature>
<feature type="transmembrane region" description="Helical" evidence="7">
    <location>
        <begin position="121"/>
        <end position="141"/>
    </location>
</feature>
<feature type="region of interest" description="Disordered" evidence="6">
    <location>
        <begin position="1"/>
        <end position="50"/>
    </location>
</feature>
<accession>A0A2V2VNW1</accession>
<gene>
    <name evidence="9" type="ORF">C4B63_13g313</name>
</gene>
<dbReference type="VEuPathDB" id="TriTrypDB:C4B63_13g313"/>
<dbReference type="Pfam" id="PF12832">
    <property type="entry name" value="MFS_1_like"/>
    <property type="match status" value="1"/>
</dbReference>
<evidence type="ECO:0000256" key="4">
    <source>
        <dbReference type="ARBA" id="ARBA00022989"/>
    </source>
</evidence>
<dbReference type="VEuPathDB" id="TriTrypDB:TcYC6_0079070"/>
<comment type="subcellular location">
    <subcellularLocation>
        <location evidence="1">Membrane</location>
        <topology evidence="1">Multi-pass membrane protein</topology>
    </subcellularLocation>
</comment>
<comment type="similarity">
    <text evidence="2">Belongs to the major facilitator superfamily. MFSD6 family.</text>
</comment>
<dbReference type="Gene3D" id="1.20.1250.20">
    <property type="entry name" value="MFS general substrate transporter like domains"/>
    <property type="match status" value="2"/>
</dbReference>
<dbReference type="EMBL" id="PRFA01000013">
    <property type="protein sequence ID" value="PWU98031.1"/>
    <property type="molecule type" value="Genomic_DNA"/>
</dbReference>
<feature type="compositionally biased region" description="Basic and acidic residues" evidence="6">
    <location>
        <begin position="18"/>
        <end position="29"/>
    </location>
</feature>
<dbReference type="VEuPathDB" id="TriTrypDB:TCSYLVIO_010069"/>
<dbReference type="VEuPathDB" id="TriTrypDB:ECC02_008060"/>
<dbReference type="PANTHER" id="PTHR16172:SF41">
    <property type="entry name" value="MAJOR FACILITATOR SUPERFAMILY DOMAIN-CONTAINING PROTEIN 6-LIKE"/>
    <property type="match status" value="1"/>
</dbReference>
<dbReference type="GO" id="GO:0016020">
    <property type="term" value="C:membrane"/>
    <property type="evidence" value="ECO:0007669"/>
    <property type="project" value="UniProtKB-SubCell"/>
</dbReference>
<evidence type="ECO:0000313" key="10">
    <source>
        <dbReference type="Proteomes" id="UP000246121"/>
    </source>
</evidence>
<dbReference type="SUPFAM" id="SSF103473">
    <property type="entry name" value="MFS general substrate transporter"/>
    <property type="match status" value="1"/>
</dbReference>
<feature type="transmembrane region" description="Helical" evidence="7">
    <location>
        <begin position="257"/>
        <end position="283"/>
    </location>
</feature>
<dbReference type="AlphaFoldDB" id="A0A2V2VNW1"/>
<feature type="domain" description="Major facilitator superfamily associated" evidence="8">
    <location>
        <begin position="65"/>
        <end position="415"/>
    </location>
</feature>
<feature type="transmembrane region" description="Helical" evidence="7">
    <location>
        <begin position="147"/>
        <end position="167"/>
    </location>
</feature>
<name>A0A2V2VNW1_TRYCR</name>
<feature type="transmembrane region" description="Helical" evidence="7">
    <location>
        <begin position="411"/>
        <end position="430"/>
    </location>
</feature>
<protein>
    <recommendedName>
        <fullName evidence="8">Major facilitator superfamily associated domain-containing protein</fullName>
    </recommendedName>
</protein>
<dbReference type="Proteomes" id="UP000246121">
    <property type="component" value="Unassembled WGS sequence"/>
</dbReference>
<feature type="transmembrane region" description="Helical" evidence="7">
    <location>
        <begin position="322"/>
        <end position="340"/>
    </location>
</feature>
<dbReference type="PANTHER" id="PTHR16172">
    <property type="entry name" value="MAJOR FACILITATOR SUPERFAMILY DOMAIN-CONTAINING PROTEIN 6-LIKE"/>
    <property type="match status" value="1"/>
</dbReference>